<keyword evidence="2" id="KW-1185">Reference proteome</keyword>
<evidence type="ECO:0000313" key="1">
    <source>
        <dbReference type="EMBL" id="MCP2345143.1"/>
    </source>
</evidence>
<evidence type="ECO:0000313" key="2">
    <source>
        <dbReference type="Proteomes" id="UP001320766"/>
    </source>
</evidence>
<proteinExistence type="predicted"/>
<name>A0ABT1JTQ7_9ACTN</name>
<accession>A0ABT1JTQ7</accession>
<sequence>MKRAWDLPDDFWVIQRRARLLRTLRLSIEGEPERKGVRGHRSAVAFQQQVIKQMTAASRRPFTGPVALDLSLKSTRKNPPAIHRVAKHILDLLGASQSRGPAPAA</sequence>
<comment type="caution">
    <text evidence="1">The sequence shown here is derived from an EMBL/GenBank/DDBJ whole genome shotgun (WGS) entry which is preliminary data.</text>
</comment>
<dbReference type="Proteomes" id="UP001320766">
    <property type="component" value="Unassembled WGS sequence"/>
</dbReference>
<dbReference type="EMBL" id="JAMZEC010000001">
    <property type="protein sequence ID" value="MCP2345143.1"/>
    <property type="molecule type" value="Genomic_DNA"/>
</dbReference>
<reference evidence="1 2" key="1">
    <citation type="submission" date="2022-06" db="EMBL/GenBank/DDBJ databases">
        <title>Sequencing the genomes of 1000 actinobacteria strains.</title>
        <authorList>
            <person name="Klenk H.-P."/>
        </authorList>
    </citation>
    <scope>NUCLEOTIDE SEQUENCE [LARGE SCALE GENOMIC DNA]</scope>
    <source>
        <strain evidence="1 2">DSM 44170</strain>
    </source>
</reference>
<protein>
    <submittedName>
        <fullName evidence="1">Uncharacterized protein</fullName>
    </submittedName>
</protein>
<dbReference type="RefSeq" id="WP_253766482.1">
    <property type="nucleotide sequence ID" value="NZ_BAAAVE010000016.1"/>
</dbReference>
<gene>
    <name evidence="1" type="ORF">HD595_001265</name>
</gene>
<organism evidence="1 2">
    <name type="scientific">Nonomuraea roseoviolacea subsp. carminata</name>
    <dbReference type="NCBI Taxonomy" id="160689"/>
    <lineage>
        <taxon>Bacteria</taxon>
        <taxon>Bacillati</taxon>
        <taxon>Actinomycetota</taxon>
        <taxon>Actinomycetes</taxon>
        <taxon>Streptosporangiales</taxon>
        <taxon>Streptosporangiaceae</taxon>
        <taxon>Nonomuraea</taxon>
    </lineage>
</organism>